<accession>A0A0X3BQ75</accession>
<evidence type="ECO:0000256" key="1">
    <source>
        <dbReference type="RuleBase" id="RU004508"/>
    </source>
</evidence>
<name>A0A0X3BQ75_9EURY</name>
<sequence>MLARFGSYLNIEEIVDCIHSDRVLDEDMIREFERKFAHYIGAPRCFATNQARAGLLIALKSLPISPGDEVIVQSFTFQGVIDAILDAGGQPVLIDNSPADLNADVGAIEKSVTEKTKVIIATHLFGVPCDIDAISSLARENGCYVIEDCAQCLGAAFGGKGVGTFGDMSIFSFNYEKHMTTGQGGILAVNNRDLIGAVEKTVDTYRRVPLNPEKCFVYGMLLEYLALERSQYKKRLAATFGEECYRRDGKLFEEMDGLVEAGATEEEIRAALLPYLEKHVRRSRSRVQLGILPERVSRRLLSFRDRFRTPPRERVESEHLLMNAYRAAVGCIALDHLDAVNRTRNENTERYLAELDGHDAYGMLTISGKKQPAFLKLNVLNNTSYSVLEITRKARKRGFELGNFQWPKPVHLTYPYDVLVPHRREDLQTSEYIAGHLINIPIHYYVTPEDITGVVELLTRIGSRRTA</sequence>
<dbReference type="InterPro" id="IPR000653">
    <property type="entry name" value="DegT/StrS_aminotransferase"/>
</dbReference>
<dbReference type="RefSeq" id="WP_062265617.1">
    <property type="nucleotide sequence ID" value="NZ_LT158599.1"/>
</dbReference>
<reference evidence="2 3" key="1">
    <citation type="submission" date="2016-01" db="EMBL/GenBank/DDBJ databases">
        <authorList>
            <person name="Manzoor S."/>
        </authorList>
    </citation>
    <scope>NUCLEOTIDE SEQUENCE [LARGE SCALE GENOMIC DNA]</scope>
    <source>
        <strain evidence="2">Methanoculleus sp MAB1</strain>
    </source>
</reference>
<dbReference type="KEGG" id="mema:MMAB1_3053"/>
<dbReference type="OrthoDB" id="10355at2157"/>
<dbReference type="GO" id="GO:0000271">
    <property type="term" value="P:polysaccharide biosynthetic process"/>
    <property type="evidence" value="ECO:0007669"/>
    <property type="project" value="TreeGrafter"/>
</dbReference>
<dbReference type="Proteomes" id="UP000069850">
    <property type="component" value="Chromosome 1"/>
</dbReference>
<gene>
    <name evidence="2" type="ORF">MMAB1_3053</name>
</gene>
<dbReference type="SUPFAM" id="SSF53383">
    <property type="entry name" value="PLP-dependent transferases"/>
    <property type="match status" value="2"/>
</dbReference>
<dbReference type="GO" id="GO:0008483">
    <property type="term" value="F:transaminase activity"/>
    <property type="evidence" value="ECO:0007669"/>
    <property type="project" value="UniProtKB-KW"/>
</dbReference>
<dbReference type="AlphaFoldDB" id="A0A0X3BQ75"/>
<dbReference type="InterPro" id="IPR015424">
    <property type="entry name" value="PyrdxlP-dep_Trfase"/>
</dbReference>
<dbReference type="InterPro" id="IPR015421">
    <property type="entry name" value="PyrdxlP-dep_Trfase_major"/>
</dbReference>
<dbReference type="EMBL" id="LT158599">
    <property type="protein sequence ID" value="CVK34266.1"/>
    <property type="molecule type" value="Genomic_DNA"/>
</dbReference>
<dbReference type="GO" id="GO:0030170">
    <property type="term" value="F:pyridoxal phosphate binding"/>
    <property type="evidence" value="ECO:0007669"/>
    <property type="project" value="TreeGrafter"/>
</dbReference>
<organism evidence="2 3">
    <name type="scientific">Methanoculleus bourgensis</name>
    <dbReference type="NCBI Taxonomy" id="83986"/>
    <lineage>
        <taxon>Archaea</taxon>
        <taxon>Methanobacteriati</taxon>
        <taxon>Methanobacteriota</taxon>
        <taxon>Stenosarchaea group</taxon>
        <taxon>Methanomicrobia</taxon>
        <taxon>Methanomicrobiales</taxon>
        <taxon>Methanomicrobiaceae</taxon>
        <taxon>Methanoculleus</taxon>
    </lineage>
</organism>
<dbReference type="PANTHER" id="PTHR30244:SF34">
    <property type="entry name" value="DTDP-4-AMINO-4,6-DIDEOXYGALACTOSE TRANSAMINASE"/>
    <property type="match status" value="1"/>
</dbReference>
<dbReference type="Pfam" id="PF01041">
    <property type="entry name" value="DegT_DnrJ_EryC1"/>
    <property type="match status" value="2"/>
</dbReference>
<evidence type="ECO:0000313" key="2">
    <source>
        <dbReference type="EMBL" id="CVK34266.1"/>
    </source>
</evidence>
<dbReference type="Gene3D" id="3.90.1150.10">
    <property type="entry name" value="Aspartate Aminotransferase, domain 1"/>
    <property type="match status" value="1"/>
</dbReference>
<keyword evidence="2" id="KW-0808">Transferase</keyword>
<dbReference type="InterPro" id="IPR015422">
    <property type="entry name" value="PyrdxlP-dep_Trfase_small"/>
</dbReference>
<evidence type="ECO:0000313" key="3">
    <source>
        <dbReference type="Proteomes" id="UP000069850"/>
    </source>
</evidence>
<keyword evidence="1" id="KW-0663">Pyridoxal phosphate</keyword>
<proteinExistence type="inferred from homology"/>
<protein>
    <submittedName>
        <fullName evidence="2">DegT/DnrJ/EryC1/StrS aminotransferase</fullName>
    </submittedName>
</protein>
<keyword evidence="2" id="KW-0032">Aminotransferase</keyword>
<dbReference type="Gene3D" id="3.40.640.10">
    <property type="entry name" value="Type I PLP-dependent aspartate aminotransferase-like (Major domain)"/>
    <property type="match status" value="1"/>
</dbReference>
<dbReference type="PANTHER" id="PTHR30244">
    <property type="entry name" value="TRANSAMINASE"/>
    <property type="match status" value="1"/>
</dbReference>
<dbReference type="GeneID" id="27138542"/>
<comment type="similarity">
    <text evidence="1">Belongs to the DegT/DnrJ/EryC1 family.</text>
</comment>